<comment type="caution">
    <text evidence="2">The sequence shown here is derived from an EMBL/GenBank/DDBJ whole genome shotgun (WGS) entry which is preliminary data.</text>
</comment>
<sequence>MPKFQQIPTTIEAQYVARTVGPALSKGLAEIVEKRPVDPVEYLAQFLHKFVENRRDAQQEQDNKILVEKLRIEKEEEEQHQEEMRKEAEELRAKEDEARREKEAEEKRKKDLEELAKRKEEVANTAPALPSLAEEEDQLVEFGETKLHQQAAVAGSNLSVLLKENYSPAARNQQFKTARDVANELSLAENVQQIDEYIWDLVAQEKYKHLHDLVLLGFNELFSIVEAKYGNADQMKQNGMEKQAEQIYTNLPALQQKIKQIRTFVETNNLESLETEVDKKWYLYYRDEQGKSSLHKAIESKFFNMAIFLLEKSPLLSKLNDCNEKYPIDYLKQIDEASLTESENQLYQTLSQKLV</sequence>
<feature type="compositionally biased region" description="Basic and acidic residues" evidence="1">
    <location>
        <begin position="81"/>
        <end position="112"/>
    </location>
</feature>
<organism evidence="2 3">
    <name type="scientific">Brachionus plicatilis</name>
    <name type="common">Marine rotifer</name>
    <name type="synonym">Brachionus muelleri</name>
    <dbReference type="NCBI Taxonomy" id="10195"/>
    <lineage>
        <taxon>Eukaryota</taxon>
        <taxon>Metazoa</taxon>
        <taxon>Spiralia</taxon>
        <taxon>Gnathifera</taxon>
        <taxon>Rotifera</taxon>
        <taxon>Eurotatoria</taxon>
        <taxon>Monogononta</taxon>
        <taxon>Pseudotrocha</taxon>
        <taxon>Ploima</taxon>
        <taxon>Brachionidae</taxon>
        <taxon>Brachionus</taxon>
    </lineage>
</organism>
<keyword evidence="3" id="KW-1185">Reference proteome</keyword>
<accession>A0A3M7PGW2</accession>
<evidence type="ECO:0000256" key="1">
    <source>
        <dbReference type="SAM" id="MobiDB-lite"/>
    </source>
</evidence>
<dbReference type="GO" id="GO:0016301">
    <property type="term" value="F:kinase activity"/>
    <property type="evidence" value="ECO:0007669"/>
    <property type="project" value="UniProtKB-KW"/>
</dbReference>
<dbReference type="EMBL" id="REGN01010890">
    <property type="protein sequence ID" value="RMZ98243.1"/>
    <property type="molecule type" value="Genomic_DNA"/>
</dbReference>
<dbReference type="OrthoDB" id="432281at2759"/>
<protein>
    <submittedName>
        <fullName evidence="2">Arginine kinase</fullName>
    </submittedName>
</protein>
<dbReference type="CDD" id="cd22966">
    <property type="entry name" value="DD_DYDC-like"/>
    <property type="match status" value="1"/>
</dbReference>
<evidence type="ECO:0000313" key="2">
    <source>
        <dbReference type="EMBL" id="RMZ98243.1"/>
    </source>
</evidence>
<gene>
    <name evidence="2" type="ORF">BpHYR1_051113</name>
</gene>
<dbReference type="Gene3D" id="1.20.890.10">
    <property type="entry name" value="cAMP-dependent protein kinase regulatory subunit, dimerization-anchoring domain"/>
    <property type="match status" value="1"/>
</dbReference>
<keyword evidence="2" id="KW-0418">Kinase</keyword>
<keyword evidence="2" id="KW-0808">Transferase</keyword>
<dbReference type="Pfam" id="PF05186">
    <property type="entry name" value="Dpy-30"/>
    <property type="match status" value="1"/>
</dbReference>
<dbReference type="InterPro" id="IPR049630">
    <property type="entry name" value="DYDC-like_DD"/>
</dbReference>
<dbReference type="PANTHER" id="PTHR24172:SF4">
    <property type="entry name" value="ANK_REP_REGION DOMAIN-CONTAINING PROTEIN"/>
    <property type="match status" value="1"/>
</dbReference>
<dbReference type="InterPro" id="IPR007858">
    <property type="entry name" value="Dpy-30_motif"/>
</dbReference>
<name>A0A3M7PGW2_BRAPC</name>
<feature type="region of interest" description="Disordered" evidence="1">
    <location>
        <begin position="76"/>
        <end position="112"/>
    </location>
</feature>
<dbReference type="PANTHER" id="PTHR24172">
    <property type="entry name" value="ANK_REP_REGION DOMAIN-CONTAINING PROTEIN"/>
    <property type="match status" value="1"/>
</dbReference>
<dbReference type="Proteomes" id="UP000276133">
    <property type="component" value="Unassembled WGS sequence"/>
</dbReference>
<dbReference type="AlphaFoldDB" id="A0A3M7PGW2"/>
<proteinExistence type="predicted"/>
<dbReference type="STRING" id="10195.A0A3M7PGW2"/>
<evidence type="ECO:0000313" key="3">
    <source>
        <dbReference type="Proteomes" id="UP000276133"/>
    </source>
</evidence>
<reference evidence="2 3" key="1">
    <citation type="journal article" date="2018" name="Sci. Rep.">
        <title>Genomic signatures of local adaptation to the degree of environmental predictability in rotifers.</title>
        <authorList>
            <person name="Franch-Gras L."/>
            <person name="Hahn C."/>
            <person name="Garcia-Roger E.M."/>
            <person name="Carmona M.J."/>
            <person name="Serra M."/>
            <person name="Gomez A."/>
        </authorList>
    </citation>
    <scope>NUCLEOTIDE SEQUENCE [LARGE SCALE GENOMIC DNA]</scope>
    <source>
        <strain evidence="2">HYR1</strain>
    </source>
</reference>